<name>A0ABC9F2Q1_9POAL</name>
<dbReference type="EMBL" id="OZ075115">
    <property type="protein sequence ID" value="CAL5067032.1"/>
    <property type="molecule type" value="Genomic_DNA"/>
</dbReference>
<dbReference type="AlphaFoldDB" id="A0ABC9F2Q1"/>
<accession>A0ABC9F2Q1</accession>
<proteinExistence type="predicted"/>
<keyword evidence="1" id="KW-0862">Zinc</keyword>
<protein>
    <recommendedName>
        <fullName evidence="3">C2H2-type domain-containing protein</fullName>
    </recommendedName>
</protein>
<feature type="domain" description="C2H2-type" evidence="3">
    <location>
        <begin position="43"/>
        <end position="70"/>
    </location>
</feature>
<keyword evidence="1" id="KW-0863">Zinc-finger</keyword>
<dbReference type="Proteomes" id="UP001497457">
    <property type="component" value="Chromosome 5rd"/>
</dbReference>
<dbReference type="PROSITE" id="PS00028">
    <property type="entry name" value="ZINC_FINGER_C2H2_1"/>
    <property type="match status" value="1"/>
</dbReference>
<sequence>MEQREPPQAAGLDLSLSLAPVADKAAAAAAPTALVDGKPVRLFPCLFCDKKFLKSQALGGHQNAHKKDRAAASWNPYLYGGGSAAVTIASHGGTAPEPSGAGVKLEGRPDGGSSRLCAAAGARCDGTVEMVNWRRTYRNPAPPESASTSTAASSSGEELDVELRL</sequence>
<feature type="compositionally biased region" description="Low complexity" evidence="2">
    <location>
        <begin position="145"/>
        <end position="155"/>
    </location>
</feature>
<evidence type="ECO:0000256" key="2">
    <source>
        <dbReference type="SAM" id="MobiDB-lite"/>
    </source>
</evidence>
<evidence type="ECO:0000313" key="6">
    <source>
        <dbReference type="Proteomes" id="UP001497457"/>
    </source>
</evidence>
<dbReference type="PANTHER" id="PTHR45730">
    <property type="entry name" value="ZINC FINGER PROTEIN JAGGED"/>
    <property type="match status" value="1"/>
</dbReference>
<dbReference type="PROSITE" id="PS50157">
    <property type="entry name" value="ZINC_FINGER_C2H2_2"/>
    <property type="match status" value="1"/>
</dbReference>
<dbReference type="PANTHER" id="PTHR45730:SF108">
    <property type="entry name" value="PROTEIN LATE FLOWERING"/>
    <property type="match status" value="1"/>
</dbReference>
<evidence type="ECO:0000256" key="1">
    <source>
        <dbReference type="PROSITE-ProRule" id="PRU00042"/>
    </source>
</evidence>
<reference evidence="4 6" key="2">
    <citation type="submission" date="2024-10" db="EMBL/GenBank/DDBJ databases">
        <authorList>
            <person name="Ryan C."/>
        </authorList>
    </citation>
    <scope>NUCLEOTIDE SEQUENCE [LARGE SCALE GENOMIC DNA]</scope>
</reference>
<evidence type="ECO:0000313" key="4">
    <source>
        <dbReference type="EMBL" id="CAL5067032.1"/>
    </source>
</evidence>
<evidence type="ECO:0000313" key="5">
    <source>
        <dbReference type="EMBL" id="CAL5076820.1"/>
    </source>
</evidence>
<dbReference type="SUPFAM" id="SSF57667">
    <property type="entry name" value="beta-beta-alpha zinc fingers"/>
    <property type="match status" value="1"/>
</dbReference>
<evidence type="ECO:0000259" key="3">
    <source>
        <dbReference type="PROSITE" id="PS50157"/>
    </source>
</evidence>
<feature type="region of interest" description="Disordered" evidence="2">
    <location>
        <begin position="136"/>
        <end position="165"/>
    </location>
</feature>
<keyword evidence="6" id="KW-1185">Reference proteome</keyword>
<dbReference type="EMBL" id="OZ075116">
    <property type="protein sequence ID" value="CAL5076820.1"/>
    <property type="molecule type" value="Genomic_DNA"/>
</dbReference>
<keyword evidence="1" id="KW-0479">Metal-binding</keyword>
<dbReference type="InterPro" id="IPR013087">
    <property type="entry name" value="Znf_C2H2_type"/>
</dbReference>
<dbReference type="InterPro" id="IPR045320">
    <property type="entry name" value="JAGGED/SL1-like"/>
</dbReference>
<reference evidence="6" key="1">
    <citation type="submission" date="2024-06" db="EMBL/GenBank/DDBJ databases">
        <authorList>
            <person name="Ryan C."/>
        </authorList>
    </citation>
    <scope>NUCLEOTIDE SEQUENCE [LARGE SCALE GENOMIC DNA]</scope>
</reference>
<gene>
    <name evidence="4" type="ORF">URODEC1_LOCUS100787</name>
    <name evidence="5" type="ORF">URODEC1_LOCUS106366</name>
</gene>
<dbReference type="GO" id="GO:0008270">
    <property type="term" value="F:zinc ion binding"/>
    <property type="evidence" value="ECO:0007669"/>
    <property type="project" value="UniProtKB-KW"/>
</dbReference>
<dbReference type="Proteomes" id="UP001497457">
    <property type="component" value="Chromosome 6rd"/>
</dbReference>
<organism evidence="4 6">
    <name type="scientific">Urochloa decumbens</name>
    <dbReference type="NCBI Taxonomy" id="240449"/>
    <lineage>
        <taxon>Eukaryota</taxon>
        <taxon>Viridiplantae</taxon>
        <taxon>Streptophyta</taxon>
        <taxon>Embryophyta</taxon>
        <taxon>Tracheophyta</taxon>
        <taxon>Spermatophyta</taxon>
        <taxon>Magnoliopsida</taxon>
        <taxon>Liliopsida</taxon>
        <taxon>Poales</taxon>
        <taxon>Poaceae</taxon>
        <taxon>PACMAD clade</taxon>
        <taxon>Panicoideae</taxon>
        <taxon>Panicodae</taxon>
        <taxon>Paniceae</taxon>
        <taxon>Melinidinae</taxon>
        <taxon>Urochloa</taxon>
    </lineage>
</organism>
<dbReference type="InterPro" id="IPR036236">
    <property type="entry name" value="Znf_C2H2_sf"/>
</dbReference>